<organism evidence="3 4">
    <name type="scientific">Tepiditoga spiralis</name>
    <dbReference type="NCBI Taxonomy" id="2108365"/>
    <lineage>
        <taxon>Bacteria</taxon>
        <taxon>Thermotogati</taxon>
        <taxon>Thermotogota</taxon>
        <taxon>Thermotogae</taxon>
        <taxon>Petrotogales</taxon>
        <taxon>Petrotogaceae</taxon>
        <taxon>Tepiditoga</taxon>
    </lineage>
</organism>
<reference evidence="3 4" key="1">
    <citation type="submission" date="2018-06" db="EMBL/GenBank/DDBJ databases">
        <title>Genome sequencing of Oceanotoga sp. sy52.</title>
        <authorList>
            <person name="Mori K."/>
        </authorList>
    </citation>
    <scope>NUCLEOTIDE SEQUENCE [LARGE SCALE GENOMIC DNA]</scope>
    <source>
        <strain evidence="4">sy52</strain>
    </source>
</reference>
<dbReference type="Gene3D" id="3.40.50.970">
    <property type="match status" value="1"/>
</dbReference>
<dbReference type="Pfam" id="PF02775">
    <property type="entry name" value="TPP_enzyme_C"/>
    <property type="match status" value="1"/>
</dbReference>
<dbReference type="InParanoid" id="A0A7G1GA62"/>
<evidence type="ECO:0000313" key="4">
    <source>
        <dbReference type="Proteomes" id="UP000516361"/>
    </source>
</evidence>
<dbReference type="InterPro" id="IPR029061">
    <property type="entry name" value="THDP-binding"/>
</dbReference>
<dbReference type="PANTHER" id="PTHR48084:SF1">
    <property type="entry name" value="2-OXOGLUTARATE SYNTHASE SUBUNIT KORB"/>
    <property type="match status" value="1"/>
</dbReference>
<sequence length="275" mass="30382">MPSAKYYEYLRKDRLPHVWCPGCGNGIILKSFLEAASNLNLDKNKVAVVSGIGCSSRSTGYLDFNTMHTLHGRAVAFATGVKLARPDLEVIAMGGDGDMLAIGGNHFIHACRRNMDLTIIIFNNNIYGMTGGQYSPTTPSESLASTAPYGNIENQFNAVELAIASGATYVARSTVFHFMQSAKYIENAIKHKGVSVVEIVTNCHTYFGRYNKMPKPAQLHQYFKDNGIMLSKAEKMSEEELKGKIVIGEFKNIEKEGYLENYQKLQNKFAIGGDK</sequence>
<dbReference type="KEGG" id="ocy:OSSY52_21040"/>
<name>A0A7G1GA62_9BACT</name>
<dbReference type="GO" id="GO:0045333">
    <property type="term" value="P:cellular respiration"/>
    <property type="evidence" value="ECO:0007669"/>
    <property type="project" value="UniProtKB-ARBA"/>
</dbReference>
<feature type="domain" description="Thiamine pyrophosphate enzyme TPP-binding" evidence="2">
    <location>
        <begin position="52"/>
        <end position="199"/>
    </location>
</feature>
<dbReference type="GO" id="GO:0030976">
    <property type="term" value="F:thiamine pyrophosphate binding"/>
    <property type="evidence" value="ECO:0007669"/>
    <property type="project" value="InterPro"/>
</dbReference>
<dbReference type="CDD" id="cd03375">
    <property type="entry name" value="TPP_OGFOR"/>
    <property type="match status" value="1"/>
</dbReference>
<gene>
    <name evidence="3" type="ORF">OSSY52_21040</name>
</gene>
<dbReference type="EMBL" id="AP018712">
    <property type="protein sequence ID" value="BBE31963.1"/>
    <property type="molecule type" value="Genomic_DNA"/>
</dbReference>
<dbReference type="Proteomes" id="UP000516361">
    <property type="component" value="Chromosome"/>
</dbReference>
<dbReference type="SUPFAM" id="SSF52518">
    <property type="entry name" value="Thiamin diphosphate-binding fold (THDP-binding)"/>
    <property type="match status" value="1"/>
</dbReference>
<evidence type="ECO:0000313" key="3">
    <source>
        <dbReference type="EMBL" id="BBE31963.1"/>
    </source>
</evidence>
<protein>
    <submittedName>
        <fullName evidence="3">2-oxoglutarate ferredoxin oxidoreductase subunit beta</fullName>
    </submittedName>
</protein>
<dbReference type="AlphaFoldDB" id="A0A7G1GA62"/>
<proteinExistence type="predicted"/>
<dbReference type="GO" id="GO:0016625">
    <property type="term" value="F:oxidoreductase activity, acting on the aldehyde or oxo group of donors, iron-sulfur protein as acceptor"/>
    <property type="evidence" value="ECO:0007669"/>
    <property type="project" value="UniProtKB-ARBA"/>
</dbReference>
<keyword evidence="1" id="KW-0560">Oxidoreductase</keyword>
<dbReference type="PANTHER" id="PTHR48084">
    <property type="entry name" value="2-OXOGLUTARATE OXIDOREDUCTASE SUBUNIT KORB-RELATED"/>
    <property type="match status" value="1"/>
</dbReference>
<dbReference type="RefSeq" id="WP_190614823.1">
    <property type="nucleotide sequence ID" value="NZ_AP018712.1"/>
</dbReference>
<keyword evidence="4" id="KW-1185">Reference proteome</keyword>
<accession>A0A7G1GA62</accession>
<dbReference type="InterPro" id="IPR011766">
    <property type="entry name" value="TPP_enzyme_TPP-bd"/>
</dbReference>
<evidence type="ECO:0000259" key="2">
    <source>
        <dbReference type="Pfam" id="PF02775"/>
    </source>
</evidence>
<evidence type="ECO:0000256" key="1">
    <source>
        <dbReference type="ARBA" id="ARBA00023002"/>
    </source>
</evidence>
<dbReference type="InterPro" id="IPR051457">
    <property type="entry name" value="2-oxoacid:Fd_oxidoreductase"/>
</dbReference>